<name>A0A6J7ZVM8_MYTCO</name>
<reference evidence="2 3" key="1">
    <citation type="submission" date="2020-06" db="EMBL/GenBank/DDBJ databases">
        <authorList>
            <person name="Li R."/>
            <person name="Bekaert M."/>
        </authorList>
    </citation>
    <scope>NUCLEOTIDE SEQUENCE [LARGE SCALE GENOMIC DNA]</scope>
    <source>
        <strain evidence="3">wild</strain>
    </source>
</reference>
<feature type="compositionally biased region" description="Polar residues" evidence="1">
    <location>
        <begin position="10"/>
        <end position="23"/>
    </location>
</feature>
<feature type="region of interest" description="Disordered" evidence="1">
    <location>
        <begin position="181"/>
        <end position="203"/>
    </location>
</feature>
<accession>A0A6J7ZVM8</accession>
<feature type="compositionally biased region" description="Polar residues" evidence="1">
    <location>
        <begin position="47"/>
        <end position="73"/>
    </location>
</feature>
<feature type="compositionally biased region" description="Basic and acidic residues" evidence="1">
    <location>
        <begin position="87"/>
        <end position="100"/>
    </location>
</feature>
<evidence type="ECO:0000313" key="2">
    <source>
        <dbReference type="EMBL" id="CAC5356072.1"/>
    </source>
</evidence>
<dbReference type="EMBL" id="CACVKT020000115">
    <property type="protein sequence ID" value="CAC5356072.1"/>
    <property type="molecule type" value="Genomic_DNA"/>
</dbReference>
<protein>
    <submittedName>
        <fullName evidence="2">Uncharacterized protein</fullName>
    </submittedName>
</protein>
<dbReference type="AlphaFoldDB" id="A0A6J7ZVM8"/>
<proteinExistence type="predicted"/>
<gene>
    <name evidence="2" type="ORF">MCOR_427</name>
</gene>
<dbReference type="Proteomes" id="UP000507470">
    <property type="component" value="Unassembled WGS sequence"/>
</dbReference>
<sequence length="203" mass="22707">MIDDTEDISDSNGSYVQPDSNDYLTPYQPTDEDSNSNNSTDNKTESLTSSGENNPTTKYRESTSSSSDVQEGNSGYIKPYQPLLHLADVHENSSTPRDDDSGSSGSDNRESTYLNPYQPMMPVKDLHEYKSIAACSDGPGSSLSETCTKEKGVRFTHFYQDLNSEFNTYEHKPINDISCDTKNLDMRNDDSVEYSQVKDKEKN</sequence>
<evidence type="ECO:0000256" key="1">
    <source>
        <dbReference type="SAM" id="MobiDB-lite"/>
    </source>
</evidence>
<organism evidence="2 3">
    <name type="scientific">Mytilus coruscus</name>
    <name type="common">Sea mussel</name>
    <dbReference type="NCBI Taxonomy" id="42192"/>
    <lineage>
        <taxon>Eukaryota</taxon>
        <taxon>Metazoa</taxon>
        <taxon>Spiralia</taxon>
        <taxon>Lophotrochozoa</taxon>
        <taxon>Mollusca</taxon>
        <taxon>Bivalvia</taxon>
        <taxon>Autobranchia</taxon>
        <taxon>Pteriomorphia</taxon>
        <taxon>Mytilida</taxon>
        <taxon>Mytiloidea</taxon>
        <taxon>Mytilidae</taxon>
        <taxon>Mytilinae</taxon>
        <taxon>Mytilus</taxon>
    </lineage>
</organism>
<feature type="region of interest" description="Disordered" evidence="1">
    <location>
        <begin position="1"/>
        <end position="118"/>
    </location>
</feature>
<feature type="compositionally biased region" description="Basic and acidic residues" evidence="1">
    <location>
        <begin position="182"/>
        <end position="203"/>
    </location>
</feature>
<keyword evidence="3" id="KW-1185">Reference proteome</keyword>
<evidence type="ECO:0000313" key="3">
    <source>
        <dbReference type="Proteomes" id="UP000507470"/>
    </source>
</evidence>